<evidence type="ECO:0000313" key="1">
    <source>
        <dbReference type="EMBL" id="KGG07310.1"/>
    </source>
</evidence>
<reference evidence="2" key="1">
    <citation type="journal article" date="2014" name="Sci. Data">
        <title>Genomes of diverse isolates of the marine cyanobacterium Prochlorococcus.</title>
        <authorList>
            <person name="Biller S."/>
            <person name="Berube P."/>
            <person name="Thompson J."/>
            <person name="Kelly L."/>
            <person name="Roggensack S."/>
            <person name="Awad L."/>
            <person name="Roache-Johnson K."/>
            <person name="Ding H."/>
            <person name="Giovannoni S.J."/>
            <person name="Moore L.R."/>
            <person name="Chisholm S.W."/>
        </authorList>
    </citation>
    <scope>NUCLEOTIDE SEQUENCE [LARGE SCALE GENOMIC DNA]</scope>
</reference>
<dbReference type="AlphaFoldDB" id="A0A0A2B3C3"/>
<protein>
    <submittedName>
        <fullName evidence="1">Uncharacterized protein</fullName>
    </submittedName>
</protein>
<name>A0A0A2B3C3_PROMR</name>
<accession>A0A0A2B3C3</accession>
<dbReference type="RefSeq" id="WP_032517652.1">
    <property type="nucleotide sequence ID" value="NZ_JNAR01000016.1"/>
</dbReference>
<evidence type="ECO:0000313" key="2">
    <source>
        <dbReference type="Proteomes" id="UP000030481"/>
    </source>
</evidence>
<dbReference type="EMBL" id="JNAR01000016">
    <property type="protein sequence ID" value="KGG07310.1"/>
    <property type="molecule type" value="Genomic_DNA"/>
</dbReference>
<dbReference type="Proteomes" id="UP000030481">
    <property type="component" value="Unassembled WGS sequence"/>
</dbReference>
<sequence>MRNLIIAALVLFLLYTNSTFRSYTIEGLQSITNFIKELPKEKVEEKNKEIEENIEDESGYSTY</sequence>
<proteinExistence type="predicted"/>
<organism evidence="1 2">
    <name type="scientific">Prochlorococcus marinus str. MIT 9401</name>
    <dbReference type="NCBI Taxonomy" id="167551"/>
    <lineage>
        <taxon>Bacteria</taxon>
        <taxon>Bacillati</taxon>
        <taxon>Cyanobacteriota</taxon>
        <taxon>Cyanophyceae</taxon>
        <taxon>Synechococcales</taxon>
        <taxon>Prochlorococcaceae</taxon>
        <taxon>Prochlorococcus</taxon>
    </lineage>
</organism>
<comment type="caution">
    <text evidence="1">The sequence shown here is derived from an EMBL/GenBank/DDBJ whole genome shotgun (WGS) entry which is preliminary data.</text>
</comment>
<gene>
    <name evidence="1" type="ORF">EV01_1647</name>
</gene>